<dbReference type="InterPro" id="IPR006566">
    <property type="entry name" value="FBD"/>
</dbReference>
<keyword evidence="4" id="KW-1185">Reference proteome</keyword>
<dbReference type="InterPro" id="IPR001810">
    <property type="entry name" value="F-box_dom"/>
</dbReference>
<name>A0AAN8WF82_9MAGN</name>
<dbReference type="EMBL" id="JBAMMX010000001">
    <property type="protein sequence ID" value="KAK6946871.1"/>
    <property type="molecule type" value="Genomic_DNA"/>
</dbReference>
<dbReference type="CDD" id="cd22160">
    <property type="entry name" value="F-box_AtFBL13-like"/>
    <property type="match status" value="1"/>
</dbReference>
<evidence type="ECO:0000259" key="2">
    <source>
        <dbReference type="PROSITE" id="PS50181"/>
    </source>
</evidence>
<dbReference type="SMART" id="SM00256">
    <property type="entry name" value="FBOX"/>
    <property type="match status" value="1"/>
</dbReference>
<dbReference type="Pfam" id="PF00646">
    <property type="entry name" value="F-box"/>
    <property type="match status" value="1"/>
</dbReference>
<dbReference type="InterPro" id="IPR055411">
    <property type="entry name" value="LRR_FXL15/At3g58940/PEG3-like"/>
</dbReference>
<dbReference type="SUPFAM" id="SSF52047">
    <property type="entry name" value="RNI-like"/>
    <property type="match status" value="1"/>
</dbReference>
<dbReference type="PANTHER" id="PTHR31900">
    <property type="entry name" value="F-BOX/RNI SUPERFAMILY PROTEIN-RELATED"/>
    <property type="match status" value="1"/>
</dbReference>
<dbReference type="InterPro" id="IPR053781">
    <property type="entry name" value="F-box_AtFBL13-like"/>
</dbReference>
<proteinExistence type="predicted"/>
<dbReference type="Pfam" id="PF08387">
    <property type="entry name" value="FBD"/>
    <property type="match status" value="1"/>
</dbReference>
<dbReference type="InterPro" id="IPR050232">
    <property type="entry name" value="FBL13/AtMIF1-like"/>
</dbReference>
<dbReference type="InterPro" id="IPR036047">
    <property type="entry name" value="F-box-like_dom_sf"/>
</dbReference>
<dbReference type="InterPro" id="IPR013101">
    <property type="entry name" value="LRR_PRU1-like"/>
</dbReference>
<dbReference type="AlphaFoldDB" id="A0AAN8WF82"/>
<dbReference type="PANTHER" id="PTHR31900:SF27">
    <property type="entry name" value="FBD DOMAIN-CONTAINING PROTEIN"/>
    <property type="match status" value="1"/>
</dbReference>
<reference evidence="3 4" key="1">
    <citation type="submission" date="2023-12" db="EMBL/GenBank/DDBJ databases">
        <title>A high-quality genome assembly for Dillenia turbinata (Dilleniales).</title>
        <authorList>
            <person name="Chanderbali A."/>
        </authorList>
    </citation>
    <scope>NUCLEOTIDE SEQUENCE [LARGE SCALE GENOMIC DNA]</scope>
    <source>
        <strain evidence="3">LSX21</strain>
        <tissue evidence="3">Leaf</tissue>
    </source>
</reference>
<dbReference type="Pfam" id="PF24758">
    <property type="entry name" value="LRR_At5g56370"/>
    <property type="match status" value="1"/>
</dbReference>
<evidence type="ECO:0000256" key="1">
    <source>
        <dbReference type="SAM" id="MobiDB-lite"/>
    </source>
</evidence>
<organism evidence="3 4">
    <name type="scientific">Dillenia turbinata</name>
    <dbReference type="NCBI Taxonomy" id="194707"/>
    <lineage>
        <taxon>Eukaryota</taxon>
        <taxon>Viridiplantae</taxon>
        <taxon>Streptophyta</taxon>
        <taxon>Embryophyta</taxon>
        <taxon>Tracheophyta</taxon>
        <taxon>Spermatophyta</taxon>
        <taxon>Magnoliopsida</taxon>
        <taxon>eudicotyledons</taxon>
        <taxon>Gunneridae</taxon>
        <taxon>Pentapetalae</taxon>
        <taxon>Dilleniales</taxon>
        <taxon>Dilleniaceae</taxon>
        <taxon>Dillenia</taxon>
    </lineage>
</organism>
<accession>A0AAN8WF82</accession>
<dbReference type="SUPFAM" id="SSF81383">
    <property type="entry name" value="F-box domain"/>
    <property type="match status" value="1"/>
</dbReference>
<dbReference type="Pfam" id="PF07723">
    <property type="entry name" value="LRR_2"/>
    <property type="match status" value="1"/>
</dbReference>
<dbReference type="Proteomes" id="UP001370490">
    <property type="component" value="Unassembled WGS sequence"/>
</dbReference>
<comment type="caution">
    <text evidence="3">The sequence shown here is derived from an EMBL/GenBank/DDBJ whole genome shotgun (WGS) entry which is preliminary data.</text>
</comment>
<feature type="domain" description="F-box" evidence="2">
    <location>
        <begin position="106"/>
        <end position="142"/>
    </location>
</feature>
<evidence type="ECO:0000313" key="3">
    <source>
        <dbReference type="EMBL" id="KAK6946871.1"/>
    </source>
</evidence>
<sequence length="732" mass="84116">MGKRLKPRKKEGTSSPGGQSGLKWLRQLNLLFLGERPGKMELFLPNDKLQNSKFELTQELIRNYTTNQEDDRVLVVGRQPNRRVILELLDFCPGSLVSDSRAAAGEEVLLSLPDNILYKILSYLPTNLAVATSILSSRWRYLWTFLPNLNFDDSECRPDDVMSFLNCVDNVLTLRKPEQQIDKFSLTSRIYCDEFRFGKWITIVAISGVKELEVDIDPLLDSMDFIYELPPFFFLSKTLVTLKLIGGSIHLNCPSFVDFPCLKTLKLAFVLFEDENSLKNLLFASPALEDFYLQRTHNAEDNLRKIFVCGPALRRFTYFGHVAWDEELEIQSPTLEYLQFTGEFAKSFFLGDFPCLTEAYFSVVSIGAFELIQKFHTVRFLQIAKQLGLPSDLWSHDHVCLYPFPTFGNLTELQFEINHCQSWQFLWLLLECSPNLETIILKKDYECECDADLEPGEEGHLVCWEEPLSVPKCLLFSLRTFSFNGFDNSFDEAELVQYFVKNAVLLEKIDINWKGRNAHFLKILTTASKYDVWRIGFEIHGVSCEIGVRCHCNFCLLLYDVLKISRFHVKGKENNAVREDHLSVVELKLIGCSFHLNCPSSVDFPCLKTLKLAFVLFEDENSLSNLLISLRDYEWECDSGLQPGDEGHLVCLEEPLSVLKCLLFFSLRTFPFHGFDNSLDEAELTFYDLVHMRTFLYKFDYCDILFPQTPSHSVKDSGEKALGAVTLKNKTG</sequence>
<feature type="region of interest" description="Disordered" evidence="1">
    <location>
        <begin position="1"/>
        <end position="20"/>
    </location>
</feature>
<dbReference type="PROSITE" id="PS50181">
    <property type="entry name" value="FBOX"/>
    <property type="match status" value="1"/>
</dbReference>
<protein>
    <submittedName>
        <fullName evidence="3">FBD domain</fullName>
    </submittedName>
</protein>
<evidence type="ECO:0000313" key="4">
    <source>
        <dbReference type="Proteomes" id="UP001370490"/>
    </source>
</evidence>
<gene>
    <name evidence="3" type="ORF">RJ641_000344</name>
</gene>